<reference evidence="1 2" key="2">
    <citation type="journal article" date="2003" name="DNA Res.">
        <title>Complete genome structure of Gloeobacter violaceus PCC 7421, a cyanobacterium that lacks thylakoids (supplement).</title>
        <authorList>
            <person name="Nakamura Y."/>
            <person name="Kaneko T."/>
            <person name="Sato S."/>
            <person name="Mimuro M."/>
            <person name="Miyashita H."/>
            <person name="Tsuchiya T."/>
            <person name="Sasamoto S."/>
            <person name="Watanabe A."/>
            <person name="Kawashima K."/>
            <person name="Kishida Y."/>
            <person name="Kiyokawa C."/>
            <person name="Kohara M."/>
            <person name="Matsumoto M."/>
            <person name="Matsuno A."/>
            <person name="Nakazaki N."/>
            <person name="Shimpo S."/>
            <person name="Takeuchi C."/>
            <person name="Yamada M."/>
            <person name="Tabata S."/>
        </authorList>
    </citation>
    <scope>NUCLEOTIDE SEQUENCE [LARGE SCALE GENOMIC DNA]</scope>
    <source>
        <strain evidence="2">ATCC 29082 / PCC 7421</strain>
    </source>
</reference>
<evidence type="ECO:0000313" key="2">
    <source>
        <dbReference type="Proteomes" id="UP000000557"/>
    </source>
</evidence>
<dbReference type="HOGENOM" id="CLU_2752122_0_0_3"/>
<dbReference type="RefSeq" id="WP_011143276.1">
    <property type="nucleotide sequence ID" value="NC_005125.1"/>
</dbReference>
<sequence length="70" mass="7409">MSDPSLLPNGRDCCFGSDPNLLEAVRNLQTLGDTQPLPVFDALERAGLTALQQQSQAATEAPVRQGEAQG</sequence>
<reference evidence="1 2" key="1">
    <citation type="journal article" date="2003" name="DNA Res.">
        <title>Complete genome structure of Gloeobacter violaceus PCC 7421, a cyanobacterium that lacks thylakoids.</title>
        <authorList>
            <person name="Nakamura Y."/>
            <person name="Kaneko T."/>
            <person name="Sato S."/>
            <person name="Mimuro M."/>
            <person name="Miyashita H."/>
            <person name="Tsuchiya T."/>
            <person name="Sasamoto S."/>
            <person name="Watanabe A."/>
            <person name="Kawashima K."/>
            <person name="Kishida Y."/>
            <person name="Kiyokawa C."/>
            <person name="Kohara M."/>
            <person name="Matsumoto M."/>
            <person name="Matsuno A."/>
            <person name="Nakazaki N."/>
            <person name="Shimpo S."/>
            <person name="Takeuchi C."/>
            <person name="Yamada M."/>
            <person name="Tabata S."/>
        </authorList>
    </citation>
    <scope>NUCLEOTIDE SEQUENCE [LARGE SCALE GENOMIC DNA]</scope>
    <source>
        <strain evidence="2">ATCC 29082 / PCC 7421</strain>
    </source>
</reference>
<proteinExistence type="predicted"/>
<accession>Q7NG87</accession>
<dbReference type="OrthoDB" id="10013154at2"/>
<protein>
    <submittedName>
        <fullName evidence="1">Gsr3286 protein</fullName>
    </submittedName>
</protein>
<dbReference type="InParanoid" id="Q7NG87"/>
<keyword evidence="2" id="KW-1185">Reference proteome</keyword>
<dbReference type="EnsemblBacteria" id="BAC91227">
    <property type="protein sequence ID" value="BAC91227"/>
    <property type="gene ID" value="BAC91227"/>
</dbReference>
<dbReference type="AlphaFoldDB" id="Q7NG87"/>
<dbReference type="KEGG" id="gvi:gsr3286"/>
<name>Q7NG87_GLOVI</name>
<organism evidence="1 2">
    <name type="scientific">Gloeobacter violaceus (strain ATCC 29082 / PCC 7421)</name>
    <dbReference type="NCBI Taxonomy" id="251221"/>
    <lineage>
        <taxon>Bacteria</taxon>
        <taxon>Bacillati</taxon>
        <taxon>Cyanobacteriota</taxon>
        <taxon>Cyanophyceae</taxon>
        <taxon>Gloeobacterales</taxon>
        <taxon>Gloeobacteraceae</taxon>
        <taxon>Gloeobacter</taxon>
    </lineage>
</organism>
<dbReference type="Proteomes" id="UP000000557">
    <property type="component" value="Chromosome"/>
</dbReference>
<gene>
    <name evidence="1" type="ordered locus">gsr3286</name>
</gene>
<evidence type="ECO:0000313" key="1">
    <source>
        <dbReference type="EMBL" id="BAC91227.1"/>
    </source>
</evidence>
<dbReference type="EMBL" id="BA000045">
    <property type="protein sequence ID" value="BAC91227.1"/>
    <property type="molecule type" value="Genomic_DNA"/>
</dbReference>